<feature type="region of interest" description="Disordered" evidence="1">
    <location>
        <begin position="1"/>
        <end position="102"/>
    </location>
</feature>
<dbReference type="EMBL" id="LXJU01000102">
    <property type="protein sequence ID" value="OGE46835.1"/>
    <property type="molecule type" value="Genomic_DNA"/>
</dbReference>
<protein>
    <submittedName>
        <fullName evidence="2">Uncharacterized protein</fullName>
    </submittedName>
</protein>
<evidence type="ECO:0000313" key="2">
    <source>
        <dbReference type="EMBL" id="OGE46835.1"/>
    </source>
</evidence>
<dbReference type="AlphaFoldDB" id="A0A1F5L0W0"/>
<dbReference type="OrthoDB" id="4323916at2759"/>
<proteinExistence type="predicted"/>
<reference evidence="2 3" key="1">
    <citation type="journal article" date="2016" name="Sci. Rep.">
        <title>Penicillium arizonense, a new, genome sequenced fungal species, reveals a high chemical diversity in secreted metabolites.</title>
        <authorList>
            <person name="Grijseels S."/>
            <person name="Nielsen J.C."/>
            <person name="Randelovic M."/>
            <person name="Nielsen J."/>
            <person name="Nielsen K.F."/>
            <person name="Workman M."/>
            <person name="Frisvad J.C."/>
        </authorList>
    </citation>
    <scope>NUCLEOTIDE SEQUENCE [LARGE SCALE GENOMIC DNA]</scope>
    <source>
        <strain evidence="2 3">CBS 141311</strain>
    </source>
</reference>
<organism evidence="2 3">
    <name type="scientific">Penicillium arizonense</name>
    <dbReference type="NCBI Taxonomy" id="1835702"/>
    <lineage>
        <taxon>Eukaryota</taxon>
        <taxon>Fungi</taxon>
        <taxon>Dikarya</taxon>
        <taxon>Ascomycota</taxon>
        <taxon>Pezizomycotina</taxon>
        <taxon>Eurotiomycetes</taxon>
        <taxon>Eurotiomycetidae</taxon>
        <taxon>Eurotiales</taxon>
        <taxon>Aspergillaceae</taxon>
        <taxon>Penicillium</taxon>
    </lineage>
</organism>
<evidence type="ECO:0000256" key="1">
    <source>
        <dbReference type="SAM" id="MobiDB-lite"/>
    </source>
</evidence>
<feature type="compositionally biased region" description="Basic and acidic residues" evidence="1">
    <location>
        <begin position="24"/>
        <end position="34"/>
    </location>
</feature>
<keyword evidence="3" id="KW-1185">Reference proteome</keyword>
<name>A0A1F5L0W0_PENAI</name>
<comment type="caution">
    <text evidence="2">The sequence shown here is derived from an EMBL/GenBank/DDBJ whole genome shotgun (WGS) entry which is preliminary data.</text>
</comment>
<sequence length="102" mass="11137">MDAPNSTPDQEKGEQQPSALPIVCEKDNSQEASDHVPPQLSLSPQEAETRHTLATEPFQPILKVLADLERDDPKPPFPRLDLSDTIDAYGSRACPNTSSARS</sequence>
<dbReference type="Proteomes" id="UP000177622">
    <property type="component" value="Unassembled WGS sequence"/>
</dbReference>
<dbReference type="RefSeq" id="XP_022482302.1">
    <property type="nucleotide sequence ID" value="XM_022637845.1"/>
</dbReference>
<accession>A0A1F5L0W0</accession>
<evidence type="ECO:0000313" key="3">
    <source>
        <dbReference type="Proteomes" id="UP000177622"/>
    </source>
</evidence>
<gene>
    <name evidence="2" type="ORF">PENARI_c102G12309</name>
</gene>
<dbReference type="GeneID" id="34582579"/>